<dbReference type="AlphaFoldDB" id="A0A9D9DT40"/>
<gene>
    <name evidence="1" type="ORF">IAB08_07740</name>
</gene>
<reference evidence="1" key="2">
    <citation type="journal article" date="2021" name="PeerJ">
        <title>Extensive microbial diversity within the chicken gut microbiome revealed by metagenomics and culture.</title>
        <authorList>
            <person name="Gilroy R."/>
            <person name="Ravi A."/>
            <person name="Getino M."/>
            <person name="Pursley I."/>
            <person name="Horton D.L."/>
            <person name="Alikhan N.F."/>
            <person name="Baker D."/>
            <person name="Gharbi K."/>
            <person name="Hall N."/>
            <person name="Watson M."/>
            <person name="Adriaenssens E.M."/>
            <person name="Foster-Nyarko E."/>
            <person name="Jarju S."/>
            <person name="Secka A."/>
            <person name="Antonio M."/>
            <person name="Oren A."/>
            <person name="Chaudhuri R.R."/>
            <person name="La Ragione R."/>
            <person name="Hildebrand F."/>
            <person name="Pallen M.J."/>
        </authorList>
    </citation>
    <scope>NUCLEOTIDE SEQUENCE</scope>
    <source>
        <strain evidence="1">2889</strain>
    </source>
</reference>
<organism evidence="1 2">
    <name type="scientific">Candidatus Pullibacteroides excrementavium</name>
    <dbReference type="NCBI Taxonomy" id="2840905"/>
    <lineage>
        <taxon>Bacteria</taxon>
        <taxon>Pseudomonadati</taxon>
        <taxon>Bacteroidota</taxon>
        <taxon>Bacteroidia</taxon>
        <taxon>Bacteroidales</taxon>
        <taxon>Candidatus Pullibacteroides</taxon>
    </lineage>
</organism>
<evidence type="ECO:0000313" key="1">
    <source>
        <dbReference type="EMBL" id="MBO8433166.1"/>
    </source>
</evidence>
<dbReference type="Proteomes" id="UP000823612">
    <property type="component" value="Unassembled WGS sequence"/>
</dbReference>
<name>A0A9D9DT40_9BACT</name>
<protein>
    <submittedName>
        <fullName evidence="1">Uncharacterized protein</fullName>
    </submittedName>
</protein>
<proteinExistence type="predicted"/>
<dbReference type="EMBL" id="JADIMZ010000113">
    <property type="protein sequence ID" value="MBO8433166.1"/>
    <property type="molecule type" value="Genomic_DNA"/>
</dbReference>
<accession>A0A9D9DT40</accession>
<comment type="caution">
    <text evidence="1">The sequence shown here is derived from an EMBL/GenBank/DDBJ whole genome shotgun (WGS) entry which is preliminary data.</text>
</comment>
<evidence type="ECO:0000313" key="2">
    <source>
        <dbReference type="Proteomes" id="UP000823612"/>
    </source>
</evidence>
<reference evidence="1" key="1">
    <citation type="submission" date="2020-10" db="EMBL/GenBank/DDBJ databases">
        <authorList>
            <person name="Gilroy R."/>
        </authorList>
    </citation>
    <scope>NUCLEOTIDE SEQUENCE</scope>
    <source>
        <strain evidence="1">2889</strain>
    </source>
</reference>
<sequence length="53" mass="6564">MKTLTFDVMLHDRFVCTLRYRYCPLFPIEENELHDFVVSKRPTLRNKPFRIEF</sequence>